<feature type="compositionally biased region" description="Basic residues" evidence="1">
    <location>
        <begin position="1"/>
        <end position="11"/>
    </location>
</feature>
<dbReference type="WBParaSite" id="L893_g32223.t1">
    <property type="protein sequence ID" value="L893_g32223.t1"/>
    <property type="gene ID" value="L893_g32223"/>
</dbReference>
<proteinExistence type="predicted"/>
<feature type="compositionally biased region" description="Low complexity" evidence="1">
    <location>
        <begin position="15"/>
        <end position="29"/>
    </location>
</feature>
<accession>A0A1I8A217</accession>
<dbReference type="Proteomes" id="UP000095287">
    <property type="component" value="Unplaced"/>
</dbReference>
<sequence length="148" mass="16842">MCIKKKKRVKKMEKSSPSSVSPVPAVSVPRRSRRTKEPLSDPLKSKRTKEPLSDPLKSKRTKEQLSDPLRSKESLKPRKEDQEATDLASFLTDFEKQAPMQQDTSNSTTAGWESNDYYDPEKDTLYGVGTRMPDFDLDLSARRVFTSS</sequence>
<evidence type="ECO:0000256" key="1">
    <source>
        <dbReference type="SAM" id="MobiDB-lite"/>
    </source>
</evidence>
<reference evidence="3" key="1">
    <citation type="submission" date="2016-11" db="UniProtKB">
        <authorList>
            <consortium name="WormBaseParasite"/>
        </authorList>
    </citation>
    <scope>IDENTIFICATION</scope>
</reference>
<keyword evidence="2" id="KW-1185">Reference proteome</keyword>
<evidence type="ECO:0000313" key="3">
    <source>
        <dbReference type="WBParaSite" id="L893_g32223.t1"/>
    </source>
</evidence>
<protein>
    <submittedName>
        <fullName evidence="3">INCENP_ARK-bind domain-containing protein</fullName>
    </submittedName>
</protein>
<feature type="compositionally biased region" description="Polar residues" evidence="1">
    <location>
        <begin position="99"/>
        <end position="112"/>
    </location>
</feature>
<name>A0A1I8A217_9BILA</name>
<feature type="compositionally biased region" description="Basic and acidic residues" evidence="1">
    <location>
        <begin position="61"/>
        <end position="82"/>
    </location>
</feature>
<evidence type="ECO:0000313" key="2">
    <source>
        <dbReference type="Proteomes" id="UP000095287"/>
    </source>
</evidence>
<feature type="region of interest" description="Disordered" evidence="1">
    <location>
        <begin position="1"/>
        <end position="122"/>
    </location>
</feature>
<organism evidence="2 3">
    <name type="scientific">Steinernema glaseri</name>
    <dbReference type="NCBI Taxonomy" id="37863"/>
    <lineage>
        <taxon>Eukaryota</taxon>
        <taxon>Metazoa</taxon>
        <taxon>Ecdysozoa</taxon>
        <taxon>Nematoda</taxon>
        <taxon>Chromadorea</taxon>
        <taxon>Rhabditida</taxon>
        <taxon>Tylenchina</taxon>
        <taxon>Panagrolaimomorpha</taxon>
        <taxon>Strongyloidoidea</taxon>
        <taxon>Steinernematidae</taxon>
        <taxon>Steinernema</taxon>
    </lineage>
</organism>
<dbReference type="AlphaFoldDB" id="A0A1I8A217"/>